<keyword evidence="3" id="KW-1185">Reference proteome</keyword>
<comment type="caution">
    <text evidence="2">The sequence shown here is derived from an EMBL/GenBank/DDBJ whole genome shotgun (WGS) entry which is preliminary data.</text>
</comment>
<gene>
    <name evidence="2" type="ORF">FRUB_07326</name>
</gene>
<proteinExistence type="predicted"/>
<feature type="region of interest" description="Disordered" evidence="1">
    <location>
        <begin position="39"/>
        <end position="76"/>
    </location>
</feature>
<protein>
    <submittedName>
        <fullName evidence="2">Uncharacterized protein</fullName>
    </submittedName>
</protein>
<sequence length="76" mass="7757">MNDNSAAGSDEIFQEGVTPVQAFSTPVIRPASGTELAPRLGRSSRVVASKPAQSKEAVGPVPTGIAKHESVEPVSG</sequence>
<reference evidence="3" key="1">
    <citation type="submission" date="2017-06" db="EMBL/GenBank/DDBJ databases">
        <title>Genome analysis of Fimbriiglobus ruber SP5, the first member of the order Planctomycetales with confirmed chitinolytic capability.</title>
        <authorList>
            <person name="Ravin N.V."/>
            <person name="Rakitin A.L."/>
            <person name="Ivanova A.A."/>
            <person name="Beletsky A.V."/>
            <person name="Kulichevskaya I.S."/>
            <person name="Mardanov A.V."/>
            <person name="Dedysh S.N."/>
        </authorList>
    </citation>
    <scope>NUCLEOTIDE SEQUENCE [LARGE SCALE GENOMIC DNA]</scope>
    <source>
        <strain evidence="3">SP5</strain>
    </source>
</reference>
<dbReference type="EMBL" id="NIDE01000014">
    <property type="protein sequence ID" value="OWK38206.1"/>
    <property type="molecule type" value="Genomic_DNA"/>
</dbReference>
<evidence type="ECO:0000256" key="1">
    <source>
        <dbReference type="SAM" id="MobiDB-lite"/>
    </source>
</evidence>
<accession>A0A225DL68</accession>
<dbReference type="RefSeq" id="WP_088258053.1">
    <property type="nucleotide sequence ID" value="NZ_NIDE01000014.1"/>
</dbReference>
<dbReference type="Proteomes" id="UP000214646">
    <property type="component" value="Unassembled WGS sequence"/>
</dbReference>
<organism evidence="2 3">
    <name type="scientific">Fimbriiglobus ruber</name>
    <dbReference type="NCBI Taxonomy" id="1908690"/>
    <lineage>
        <taxon>Bacteria</taxon>
        <taxon>Pseudomonadati</taxon>
        <taxon>Planctomycetota</taxon>
        <taxon>Planctomycetia</taxon>
        <taxon>Gemmatales</taxon>
        <taxon>Gemmataceae</taxon>
        <taxon>Fimbriiglobus</taxon>
    </lineage>
</organism>
<evidence type="ECO:0000313" key="2">
    <source>
        <dbReference type="EMBL" id="OWK38206.1"/>
    </source>
</evidence>
<feature type="compositionally biased region" description="Basic and acidic residues" evidence="1">
    <location>
        <begin position="66"/>
        <end position="76"/>
    </location>
</feature>
<evidence type="ECO:0000313" key="3">
    <source>
        <dbReference type="Proteomes" id="UP000214646"/>
    </source>
</evidence>
<dbReference type="AlphaFoldDB" id="A0A225DL68"/>
<name>A0A225DL68_9BACT</name>